<dbReference type="PANTHER" id="PTHR43244">
    <property type="match status" value="1"/>
</dbReference>
<dbReference type="RefSeq" id="WP_163796350.1">
    <property type="nucleotide sequence ID" value="NZ_AP022588.1"/>
</dbReference>
<evidence type="ECO:0000256" key="1">
    <source>
        <dbReference type="ARBA" id="ARBA00023002"/>
    </source>
</evidence>
<gene>
    <name evidence="3" type="ORF">MSEDJ_15680</name>
</gene>
<evidence type="ECO:0000313" key="4">
    <source>
        <dbReference type="Proteomes" id="UP000467193"/>
    </source>
</evidence>
<keyword evidence="4" id="KW-1185">Reference proteome</keyword>
<dbReference type="Gene3D" id="3.20.20.30">
    <property type="entry name" value="Luciferase-like domain"/>
    <property type="match status" value="1"/>
</dbReference>
<dbReference type="Pfam" id="PF00296">
    <property type="entry name" value="Bac_luciferase"/>
    <property type="match status" value="1"/>
</dbReference>
<dbReference type="InterPro" id="IPR011251">
    <property type="entry name" value="Luciferase-like_dom"/>
</dbReference>
<proteinExistence type="predicted"/>
<dbReference type="EMBL" id="AP022588">
    <property type="protein sequence ID" value="BBY27472.1"/>
    <property type="molecule type" value="Genomic_DNA"/>
</dbReference>
<dbReference type="AlphaFoldDB" id="A0A7I7QMF7"/>
<feature type="domain" description="Luciferase-like" evidence="2">
    <location>
        <begin position="14"/>
        <end position="230"/>
    </location>
</feature>
<keyword evidence="1" id="KW-0560">Oxidoreductase</keyword>
<dbReference type="KEGG" id="msei:MSEDJ_15680"/>
<dbReference type="InterPro" id="IPR050564">
    <property type="entry name" value="F420-G6PD/mer"/>
</dbReference>
<sequence length="296" mass="31862">MTDIKVGCVFRPENPPEKLPAAALAADDAGLDELWIFEDCFFNGGISAAAIALANSSRLTVAVGVLPAPMRNVALTAMEIATLCRVYPGRVRIGVGHGVQDWMKQIGAKVDSPMTFLREYLMALRSLLDGDEVTVDGTYVKLDGVKLAWPPEPGVDLLCAATGPKTLQLSGELATATVFASWTTPQMLRESVVSIREGQARRPDDVPHSAITYLQTTFGDNAKARAVEELEKWGFDTTADLAAYGTAQEVTEAAERWVDAGADTIVLQPAPDVDFTEFVTLAAREVQPLLNGRANR</sequence>
<accession>A0A7I7QMF7</accession>
<reference evidence="3 4" key="1">
    <citation type="journal article" date="2019" name="Emerg. Microbes Infect.">
        <title>Comprehensive subspecies identification of 175 nontuberculous mycobacteria species based on 7547 genomic profiles.</title>
        <authorList>
            <person name="Matsumoto Y."/>
            <person name="Kinjo T."/>
            <person name="Motooka D."/>
            <person name="Nabeya D."/>
            <person name="Jung N."/>
            <person name="Uechi K."/>
            <person name="Horii T."/>
            <person name="Iida T."/>
            <person name="Fujita J."/>
            <person name="Nakamura S."/>
        </authorList>
    </citation>
    <scope>NUCLEOTIDE SEQUENCE [LARGE SCALE GENOMIC DNA]</scope>
    <source>
        <strain evidence="3 4">JCM 17899</strain>
    </source>
</reference>
<dbReference type="CDD" id="cd01097">
    <property type="entry name" value="Tetrahydromethanopterin_reductase"/>
    <property type="match status" value="1"/>
</dbReference>
<dbReference type="Proteomes" id="UP000467193">
    <property type="component" value="Chromosome"/>
</dbReference>
<dbReference type="PANTHER" id="PTHR43244:SF1">
    <property type="entry name" value="5,10-METHYLENETETRAHYDROMETHANOPTERIN REDUCTASE"/>
    <property type="match status" value="1"/>
</dbReference>
<protein>
    <submittedName>
        <fullName evidence="3">Oxidoreductase</fullName>
    </submittedName>
</protein>
<dbReference type="SUPFAM" id="SSF51679">
    <property type="entry name" value="Bacterial luciferase-like"/>
    <property type="match status" value="1"/>
</dbReference>
<name>A0A7I7QMF7_9MYCO</name>
<dbReference type="InterPro" id="IPR036661">
    <property type="entry name" value="Luciferase-like_sf"/>
</dbReference>
<evidence type="ECO:0000313" key="3">
    <source>
        <dbReference type="EMBL" id="BBY27472.1"/>
    </source>
</evidence>
<organism evidence="3 4">
    <name type="scientific">Mycolicibacterium sediminis</name>
    <dbReference type="NCBI Taxonomy" id="1286180"/>
    <lineage>
        <taxon>Bacteria</taxon>
        <taxon>Bacillati</taxon>
        <taxon>Actinomycetota</taxon>
        <taxon>Actinomycetes</taxon>
        <taxon>Mycobacteriales</taxon>
        <taxon>Mycobacteriaceae</taxon>
        <taxon>Mycolicibacterium</taxon>
    </lineage>
</organism>
<evidence type="ECO:0000259" key="2">
    <source>
        <dbReference type="Pfam" id="PF00296"/>
    </source>
</evidence>
<dbReference type="GO" id="GO:0016705">
    <property type="term" value="F:oxidoreductase activity, acting on paired donors, with incorporation or reduction of molecular oxygen"/>
    <property type="evidence" value="ECO:0007669"/>
    <property type="project" value="InterPro"/>
</dbReference>